<accession>A0A821YBP2</accession>
<dbReference type="Proteomes" id="UP000663838">
    <property type="component" value="Unassembled WGS sequence"/>
</dbReference>
<sequence>MKLKMVLKKFNNRLPIYLKKAPNILIQNLSLQLQQKITNKKQQRYLYHRLQLLDQLHRIDQYRYLWQSYLNLGSTSNLWP</sequence>
<reference evidence="1" key="1">
    <citation type="submission" date="2021-02" db="EMBL/GenBank/DDBJ databases">
        <authorList>
            <person name="Nowell W R."/>
        </authorList>
    </citation>
    <scope>NUCLEOTIDE SEQUENCE</scope>
</reference>
<evidence type="ECO:0000313" key="2">
    <source>
        <dbReference type="Proteomes" id="UP000663838"/>
    </source>
</evidence>
<name>A0A821YBP2_9BILA</name>
<proteinExistence type="predicted"/>
<dbReference type="AlphaFoldDB" id="A0A821YBP2"/>
<feature type="non-terminal residue" evidence="1">
    <location>
        <position position="80"/>
    </location>
</feature>
<dbReference type="EMBL" id="CAJOBS010015544">
    <property type="protein sequence ID" value="CAF4957429.1"/>
    <property type="molecule type" value="Genomic_DNA"/>
</dbReference>
<comment type="caution">
    <text evidence="1">The sequence shown here is derived from an EMBL/GenBank/DDBJ whole genome shotgun (WGS) entry which is preliminary data.</text>
</comment>
<gene>
    <name evidence="1" type="ORF">TOA249_LOCUS34122</name>
</gene>
<protein>
    <submittedName>
        <fullName evidence="1">Uncharacterized protein</fullName>
    </submittedName>
</protein>
<organism evidence="1 2">
    <name type="scientific">Rotaria socialis</name>
    <dbReference type="NCBI Taxonomy" id="392032"/>
    <lineage>
        <taxon>Eukaryota</taxon>
        <taxon>Metazoa</taxon>
        <taxon>Spiralia</taxon>
        <taxon>Gnathifera</taxon>
        <taxon>Rotifera</taxon>
        <taxon>Eurotatoria</taxon>
        <taxon>Bdelloidea</taxon>
        <taxon>Philodinida</taxon>
        <taxon>Philodinidae</taxon>
        <taxon>Rotaria</taxon>
    </lineage>
</organism>
<evidence type="ECO:0000313" key="1">
    <source>
        <dbReference type="EMBL" id="CAF4957429.1"/>
    </source>
</evidence>